<dbReference type="Proteomes" id="UP000176583">
    <property type="component" value="Unassembled WGS sequence"/>
</dbReference>
<dbReference type="SUPFAM" id="SSF56784">
    <property type="entry name" value="HAD-like"/>
    <property type="match status" value="1"/>
</dbReference>
<accession>A0A1F4UJD0</accession>
<dbReference type="Gene3D" id="3.40.50.1000">
    <property type="entry name" value="HAD superfamily/HAD-like"/>
    <property type="match status" value="1"/>
</dbReference>
<dbReference type="EMBL" id="MEUW01000001">
    <property type="protein sequence ID" value="OGC44972.1"/>
    <property type="molecule type" value="Genomic_DNA"/>
</dbReference>
<comment type="caution">
    <text evidence="1">The sequence shown here is derived from an EMBL/GenBank/DDBJ whole genome shotgun (WGS) entry which is preliminary data.</text>
</comment>
<reference evidence="1 2" key="1">
    <citation type="journal article" date="2016" name="Nat. Commun.">
        <title>Thousands of microbial genomes shed light on interconnected biogeochemical processes in an aquifer system.</title>
        <authorList>
            <person name="Anantharaman K."/>
            <person name="Brown C.T."/>
            <person name="Hug L.A."/>
            <person name="Sharon I."/>
            <person name="Castelle C.J."/>
            <person name="Probst A.J."/>
            <person name="Thomas B.C."/>
            <person name="Singh A."/>
            <person name="Wilkins M.J."/>
            <person name="Karaoz U."/>
            <person name="Brodie E.L."/>
            <person name="Williams K.H."/>
            <person name="Hubbard S.S."/>
            <person name="Banfield J.F."/>
        </authorList>
    </citation>
    <scope>NUCLEOTIDE SEQUENCE [LARGE SCALE GENOMIC DNA]</scope>
</reference>
<sequence>MAPRKQPRVFLWDLDDTLMWTSWAYSRAFSKFHDYLLELFDYRLIELRTLGTLSEQIDKDLIRAENPDTGKPYGYGMERFPTSLVKTYEWLCERGYGEYRELVARRIKMIGMEAFDPLGYKQQGLVKGARETLDYIREQGDVQILITKGEVLVQDYKIVALDLDRWFGEEIYIVDSKNKGTFEEHQRRFPVSRMYSVGNSYPSDVQPALEAGISAIYIPYYTWLGEGSDAEVDPARVLQLRKVDEIIGLYKAGILA</sequence>
<proteinExistence type="predicted"/>
<organism evidence="1 2">
    <name type="scientific">candidate division WWE3 bacterium RBG_19FT_COMBO_53_11</name>
    <dbReference type="NCBI Taxonomy" id="1802613"/>
    <lineage>
        <taxon>Bacteria</taxon>
        <taxon>Katanobacteria</taxon>
    </lineage>
</organism>
<protein>
    <recommendedName>
        <fullName evidence="3">Haloacid dehalogenase</fullName>
    </recommendedName>
</protein>
<dbReference type="AlphaFoldDB" id="A0A1F4UJD0"/>
<dbReference type="Gene3D" id="1.10.150.240">
    <property type="entry name" value="Putative phosphatase, domain 2"/>
    <property type="match status" value="1"/>
</dbReference>
<gene>
    <name evidence="1" type="ORF">A2V54_02635</name>
</gene>
<dbReference type="InterPro" id="IPR036412">
    <property type="entry name" value="HAD-like_sf"/>
</dbReference>
<dbReference type="InterPro" id="IPR023198">
    <property type="entry name" value="PGP-like_dom2"/>
</dbReference>
<evidence type="ECO:0008006" key="3">
    <source>
        <dbReference type="Google" id="ProtNLM"/>
    </source>
</evidence>
<evidence type="ECO:0000313" key="2">
    <source>
        <dbReference type="Proteomes" id="UP000176583"/>
    </source>
</evidence>
<name>A0A1F4UJD0_UNCKA</name>
<dbReference type="STRING" id="1802613.A2V54_02635"/>
<dbReference type="InterPro" id="IPR023214">
    <property type="entry name" value="HAD_sf"/>
</dbReference>
<evidence type="ECO:0000313" key="1">
    <source>
        <dbReference type="EMBL" id="OGC44972.1"/>
    </source>
</evidence>